<reference evidence="1" key="2">
    <citation type="journal article" date="2022" name="Microbiol. Resour. Announc.">
        <title>Metagenome Sequencing to Explore Phylogenomics of Terrestrial Cyanobacteria.</title>
        <authorList>
            <person name="Ward R.D."/>
            <person name="Stajich J.E."/>
            <person name="Johansen J.R."/>
            <person name="Huntemann M."/>
            <person name="Clum A."/>
            <person name="Foster B."/>
            <person name="Foster B."/>
            <person name="Roux S."/>
            <person name="Palaniappan K."/>
            <person name="Varghese N."/>
            <person name="Mukherjee S."/>
            <person name="Reddy T.B.K."/>
            <person name="Daum C."/>
            <person name="Copeland A."/>
            <person name="Chen I.A."/>
            <person name="Ivanova N.N."/>
            <person name="Kyrpides N.C."/>
            <person name="Shapiro N."/>
            <person name="Eloe-Fadrosh E.A."/>
            <person name="Pietrasiak N."/>
        </authorList>
    </citation>
    <scope>NUCLEOTIDE SEQUENCE</scope>
    <source>
        <strain evidence="1">GSE-NOS-MK-12-04C</strain>
    </source>
</reference>
<reference evidence="1" key="1">
    <citation type="submission" date="2021-05" db="EMBL/GenBank/DDBJ databases">
        <authorList>
            <person name="Pietrasiak N."/>
            <person name="Ward R."/>
            <person name="Stajich J.E."/>
            <person name="Kurbessoian T."/>
        </authorList>
    </citation>
    <scope>NUCLEOTIDE SEQUENCE</scope>
    <source>
        <strain evidence="1">GSE-NOS-MK-12-04C</strain>
    </source>
</reference>
<evidence type="ECO:0000313" key="2">
    <source>
        <dbReference type="Proteomes" id="UP000729701"/>
    </source>
</evidence>
<organism evidence="1 2">
    <name type="scientific">Cyanomargarita calcarea GSE-NOS-MK-12-04C</name>
    <dbReference type="NCBI Taxonomy" id="2839659"/>
    <lineage>
        <taxon>Bacteria</taxon>
        <taxon>Bacillati</taxon>
        <taxon>Cyanobacteriota</taxon>
        <taxon>Cyanophyceae</taxon>
        <taxon>Nostocales</taxon>
        <taxon>Cyanomargaritaceae</taxon>
        <taxon>Cyanomargarita</taxon>
    </lineage>
</organism>
<dbReference type="EMBL" id="JAHHGZ010000003">
    <property type="protein sequence ID" value="MBW4666530.1"/>
    <property type="molecule type" value="Genomic_DNA"/>
</dbReference>
<evidence type="ECO:0000313" key="1">
    <source>
        <dbReference type="EMBL" id="MBW4666530.1"/>
    </source>
</evidence>
<gene>
    <name evidence="1" type="ORF">KME60_03540</name>
</gene>
<comment type="caution">
    <text evidence="1">The sequence shown here is derived from an EMBL/GenBank/DDBJ whole genome shotgun (WGS) entry which is preliminary data.</text>
</comment>
<accession>A0A951QII6</accession>
<dbReference type="AlphaFoldDB" id="A0A951QII6"/>
<name>A0A951QII6_9CYAN</name>
<sequence length="66" mass="7280">MQVRTESGTFGRIWKTAAAKTYMPFAEEMKAIASIADKHPQPQRFLDCVAKVAKELAIADGVNLID</sequence>
<proteinExistence type="predicted"/>
<protein>
    <submittedName>
        <fullName evidence="1">Uncharacterized protein</fullName>
    </submittedName>
</protein>
<dbReference type="Proteomes" id="UP000729701">
    <property type="component" value="Unassembled WGS sequence"/>
</dbReference>